<dbReference type="PANTHER" id="PTHR12483:SF30">
    <property type="entry name" value="COPPER TRANSPORT PROTEIN"/>
    <property type="match status" value="1"/>
</dbReference>
<dbReference type="GO" id="GO:0016020">
    <property type="term" value="C:membrane"/>
    <property type="evidence" value="ECO:0007669"/>
    <property type="project" value="UniProtKB-SubCell"/>
</dbReference>
<comment type="caution">
    <text evidence="5">The sequence shown here is derived from an EMBL/GenBank/DDBJ whole genome shotgun (WGS) entry which is preliminary data.</text>
</comment>
<dbReference type="Pfam" id="PF04145">
    <property type="entry name" value="Ctr"/>
    <property type="match status" value="1"/>
</dbReference>
<evidence type="ECO:0000256" key="2">
    <source>
        <dbReference type="ARBA" id="ARBA00022989"/>
    </source>
</evidence>
<evidence type="ECO:0000313" key="5">
    <source>
        <dbReference type="EMBL" id="PAV87989.1"/>
    </source>
</evidence>
<keyword evidence="2 4" id="KW-1133">Transmembrane helix</keyword>
<proteinExistence type="inferred from homology"/>
<gene>
    <name evidence="5" type="ORF">WR25_20258</name>
</gene>
<keyword evidence="4" id="KW-0406">Ion transport</keyword>
<evidence type="ECO:0000313" key="6">
    <source>
        <dbReference type="Proteomes" id="UP000218231"/>
    </source>
</evidence>
<organism evidence="5 6">
    <name type="scientific">Diploscapter pachys</name>
    <dbReference type="NCBI Taxonomy" id="2018661"/>
    <lineage>
        <taxon>Eukaryota</taxon>
        <taxon>Metazoa</taxon>
        <taxon>Ecdysozoa</taxon>
        <taxon>Nematoda</taxon>
        <taxon>Chromadorea</taxon>
        <taxon>Rhabditida</taxon>
        <taxon>Rhabditina</taxon>
        <taxon>Rhabditomorpha</taxon>
        <taxon>Rhabditoidea</taxon>
        <taxon>Rhabditidae</taxon>
        <taxon>Diploscapter</taxon>
    </lineage>
</organism>
<evidence type="ECO:0000256" key="4">
    <source>
        <dbReference type="RuleBase" id="RU367022"/>
    </source>
</evidence>
<feature type="transmembrane region" description="Helical" evidence="4">
    <location>
        <begin position="232"/>
        <end position="257"/>
    </location>
</feature>
<protein>
    <recommendedName>
        <fullName evidence="4">Copper transport protein</fullName>
    </recommendedName>
</protein>
<keyword evidence="4" id="KW-0187">Copper transport</keyword>
<reference evidence="5 6" key="1">
    <citation type="journal article" date="2017" name="Curr. Biol.">
        <title>Genome architecture and evolution of a unichromosomal asexual nematode.</title>
        <authorList>
            <person name="Fradin H."/>
            <person name="Zegar C."/>
            <person name="Gutwein M."/>
            <person name="Lucas J."/>
            <person name="Kovtun M."/>
            <person name="Corcoran D."/>
            <person name="Baugh L.R."/>
            <person name="Kiontke K."/>
            <person name="Gunsalus K."/>
            <person name="Fitch D.H."/>
            <person name="Piano F."/>
        </authorList>
    </citation>
    <scope>NUCLEOTIDE SEQUENCE [LARGE SCALE GENOMIC DNA]</scope>
    <source>
        <strain evidence="5">PF1309</strain>
    </source>
</reference>
<comment type="subcellular location">
    <subcellularLocation>
        <location evidence="4">Membrane</location>
        <topology evidence="4">Multi-pass membrane protein</topology>
    </subcellularLocation>
</comment>
<dbReference type="PANTHER" id="PTHR12483">
    <property type="entry name" value="SOLUTE CARRIER FAMILY 31 COPPER TRANSPORTERS"/>
    <property type="match status" value="1"/>
</dbReference>
<feature type="transmembrane region" description="Helical" evidence="4">
    <location>
        <begin position="263"/>
        <end position="283"/>
    </location>
</feature>
<dbReference type="AlphaFoldDB" id="A0A2A2LPC6"/>
<name>A0A2A2LPC6_9BILA</name>
<keyword evidence="6" id="KW-1185">Reference proteome</keyword>
<dbReference type="Proteomes" id="UP000218231">
    <property type="component" value="Unassembled WGS sequence"/>
</dbReference>
<dbReference type="GO" id="GO:0005375">
    <property type="term" value="F:copper ion transmembrane transporter activity"/>
    <property type="evidence" value="ECO:0007669"/>
    <property type="project" value="UniProtKB-UniRule"/>
</dbReference>
<feature type="transmembrane region" description="Helical" evidence="4">
    <location>
        <begin position="183"/>
        <end position="203"/>
    </location>
</feature>
<comment type="similarity">
    <text evidence="4">Belongs to the copper transporter (Ctr) (TC 1.A.56) family. SLC31A subfamily.</text>
</comment>
<dbReference type="EMBL" id="LIAE01006535">
    <property type="protein sequence ID" value="PAV87989.1"/>
    <property type="molecule type" value="Genomic_DNA"/>
</dbReference>
<evidence type="ECO:0000256" key="3">
    <source>
        <dbReference type="ARBA" id="ARBA00023136"/>
    </source>
</evidence>
<dbReference type="OrthoDB" id="161814at2759"/>
<keyword evidence="4" id="KW-0186">Copper</keyword>
<dbReference type="InterPro" id="IPR007274">
    <property type="entry name" value="Cop_transporter"/>
</dbReference>
<evidence type="ECO:0000256" key="1">
    <source>
        <dbReference type="ARBA" id="ARBA00022692"/>
    </source>
</evidence>
<keyword evidence="4" id="KW-0813">Transport</keyword>
<keyword evidence="3 4" id="KW-0472">Membrane</keyword>
<sequence>MLNVPITTSLEDDEMIKQMNENIRFYEKYAKKVILMDVVIRPRLLHLTMVMERLFKNAPLKDMHYDKEQMDRSLSTQNKRFSAVNCTKCEFYDVKPYLTSTDGNYYLAYDPQVIGSLIMDHSHHNHEQHMHVASADMNLDNVISNPNQGMDHSMMMNHAMAFHFGAHETILFDFWRTSNGIEMFFSCIGVIAICILHQTVIFLRNLKKSQQSHENLTNGDVKRRFQPSVIKFAFADCAIYFIQLLLAYVLMLIFMTFNVYLCLSVLIGEILGRFVFLVFFPGVESPTSSCM</sequence>
<keyword evidence="1 4" id="KW-0812">Transmembrane</keyword>
<accession>A0A2A2LPC6</accession>